<name>A0ABM8E7G5_9HYPH</name>
<accession>A0ABM8E7G5</accession>
<dbReference type="Proteomes" id="UP001317629">
    <property type="component" value="Chromosome"/>
</dbReference>
<organism evidence="1 2">
    <name type="scientific">Methylocystis iwaonis</name>
    <dbReference type="NCBI Taxonomy" id="2885079"/>
    <lineage>
        <taxon>Bacteria</taxon>
        <taxon>Pseudomonadati</taxon>
        <taxon>Pseudomonadota</taxon>
        <taxon>Alphaproteobacteria</taxon>
        <taxon>Hyphomicrobiales</taxon>
        <taxon>Methylocystaceae</taxon>
        <taxon>Methylocystis</taxon>
    </lineage>
</organism>
<sequence length="88" mass="10005">MGTIIPRRRKDGSTGYMAQISMRRDGHVHPETKTFDRNQAASAWLEKRERELERPGAINFDRKIHILPEVIRGGAATSCSSEKPKMDL</sequence>
<dbReference type="EMBL" id="AP027142">
    <property type="protein sequence ID" value="BDV33826.1"/>
    <property type="molecule type" value="Genomic_DNA"/>
</dbReference>
<proteinExistence type="predicted"/>
<evidence type="ECO:0000313" key="2">
    <source>
        <dbReference type="Proteomes" id="UP001317629"/>
    </source>
</evidence>
<reference evidence="1 2" key="1">
    <citation type="journal article" date="2023" name="Int. J. Syst. Evol. Microbiol.">
        <title>Methylocystis iwaonis sp. nov., a type II methane-oxidizing bacterium from surface soil of a rice paddy field in Japan, and emended description of the genus Methylocystis (ex Whittenbury et al. 1970) Bowman et al. 1993.</title>
        <authorList>
            <person name="Kaise H."/>
            <person name="Sawadogo J.B."/>
            <person name="Alam M.S."/>
            <person name="Ueno C."/>
            <person name="Dianou D."/>
            <person name="Shinjo R."/>
            <person name="Asakawa S."/>
        </authorList>
    </citation>
    <scope>NUCLEOTIDE SEQUENCE [LARGE SCALE GENOMIC DNA]</scope>
    <source>
        <strain evidence="1 2">SS37A-Re</strain>
    </source>
</reference>
<keyword evidence="2" id="KW-1185">Reference proteome</keyword>
<evidence type="ECO:0008006" key="3">
    <source>
        <dbReference type="Google" id="ProtNLM"/>
    </source>
</evidence>
<protein>
    <recommendedName>
        <fullName evidence="3">Integrase</fullName>
    </recommendedName>
</protein>
<evidence type="ECO:0000313" key="1">
    <source>
        <dbReference type="EMBL" id="BDV33826.1"/>
    </source>
</evidence>
<gene>
    <name evidence="1" type="ORF">SS37A_13550</name>
</gene>